<evidence type="ECO:0000256" key="1">
    <source>
        <dbReference type="SAM" id="SignalP"/>
    </source>
</evidence>
<gene>
    <name evidence="2" type="ORF">EVAR_84772_1</name>
</gene>
<dbReference type="InterPro" id="IPR036058">
    <property type="entry name" value="Kazal_dom_sf"/>
</dbReference>
<evidence type="ECO:0008006" key="4">
    <source>
        <dbReference type="Google" id="ProtNLM"/>
    </source>
</evidence>
<dbReference type="Gene3D" id="3.30.60.30">
    <property type="match status" value="1"/>
</dbReference>
<dbReference type="EMBL" id="BGZK01000141">
    <property type="protein sequence ID" value="GBP22535.1"/>
    <property type="molecule type" value="Genomic_DNA"/>
</dbReference>
<feature type="chain" id="PRO_5020027134" description="Kazal-like domain-containing protein" evidence="1">
    <location>
        <begin position="20"/>
        <end position="97"/>
    </location>
</feature>
<reference evidence="2 3" key="1">
    <citation type="journal article" date="2019" name="Commun. Biol.">
        <title>The bagworm genome reveals a unique fibroin gene that provides high tensile strength.</title>
        <authorList>
            <person name="Kono N."/>
            <person name="Nakamura H."/>
            <person name="Ohtoshi R."/>
            <person name="Tomita M."/>
            <person name="Numata K."/>
            <person name="Arakawa K."/>
        </authorList>
    </citation>
    <scope>NUCLEOTIDE SEQUENCE [LARGE SCALE GENOMIC DNA]</scope>
</reference>
<protein>
    <recommendedName>
        <fullName evidence="4">Kazal-like domain-containing protein</fullName>
    </recommendedName>
</protein>
<name>A0A4C1U822_EUMVA</name>
<evidence type="ECO:0000313" key="3">
    <source>
        <dbReference type="Proteomes" id="UP000299102"/>
    </source>
</evidence>
<evidence type="ECO:0000313" key="2">
    <source>
        <dbReference type="EMBL" id="GBP22535.1"/>
    </source>
</evidence>
<accession>A0A4C1U822</accession>
<proteinExistence type="predicted"/>
<sequence length="97" mass="10492">MRALIFVLFVSVCVAVCVARPDKQDLKQVKAELARKKACMRDCQSAGLQPLCAGKTGEKPKSFGSECVLHNYNCEHNDSLHKISAGECPGSDGIRLA</sequence>
<comment type="caution">
    <text evidence="2">The sequence shown here is derived from an EMBL/GenBank/DDBJ whole genome shotgun (WGS) entry which is preliminary data.</text>
</comment>
<dbReference type="AlphaFoldDB" id="A0A4C1U822"/>
<organism evidence="2 3">
    <name type="scientific">Eumeta variegata</name>
    <name type="common">Bagworm moth</name>
    <name type="synonym">Eumeta japonica</name>
    <dbReference type="NCBI Taxonomy" id="151549"/>
    <lineage>
        <taxon>Eukaryota</taxon>
        <taxon>Metazoa</taxon>
        <taxon>Ecdysozoa</taxon>
        <taxon>Arthropoda</taxon>
        <taxon>Hexapoda</taxon>
        <taxon>Insecta</taxon>
        <taxon>Pterygota</taxon>
        <taxon>Neoptera</taxon>
        <taxon>Endopterygota</taxon>
        <taxon>Lepidoptera</taxon>
        <taxon>Glossata</taxon>
        <taxon>Ditrysia</taxon>
        <taxon>Tineoidea</taxon>
        <taxon>Psychidae</taxon>
        <taxon>Oiketicinae</taxon>
        <taxon>Eumeta</taxon>
    </lineage>
</organism>
<dbReference type="OrthoDB" id="6817055at2759"/>
<keyword evidence="3" id="KW-1185">Reference proteome</keyword>
<dbReference type="Proteomes" id="UP000299102">
    <property type="component" value="Unassembled WGS sequence"/>
</dbReference>
<dbReference type="SUPFAM" id="SSF100895">
    <property type="entry name" value="Kazal-type serine protease inhibitors"/>
    <property type="match status" value="1"/>
</dbReference>
<keyword evidence="1" id="KW-0732">Signal</keyword>
<feature type="signal peptide" evidence="1">
    <location>
        <begin position="1"/>
        <end position="19"/>
    </location>
</feature>